<name>A0ABS5IFL4_9PROT</name>
<keyword evidence="10" id="KW-0969">Cilium</keyword>
<evidence type="ECO:0000256" key="1">
    <source>
        <dbReference type="ARBA" id="ARBA00004117"/>
    </source>
</evidence>
<evidence type="ECO:0000259" key="8">
    <source>
        <dbReference type="Pfam" id="PF07559"/>
    </source>
</evidence>
<dbReference type="InterPro" id="IPR053967">
    <property type="entry name" value="LlgE_F_G-like_D1"/>
</dbReference>
<evidence type="ECO:0000256" key="5">
    <source>
        <dbReference type="RuleBase" id="RU362116"/>
    </source>
</evidence>
<dbReference type="Pfam" id="PF07559">
    <property type="entry name" value="FlgE_D2"/>
    <property type="match status" value="1"/>
</dbReference>
<evidence type="ECO:0000256" key="3">
    <source>
        <dbReference type="ARBA" id="ARBA00019015"/>
    </source>
</evidence>
<dbReference type="InterPro" id="IPR020013">
    <property type="entry name" value="Flagellar_FlgE/F/G"/>
</dbReference>
<keyword evidence="10" id="KW-0966">Cell projection</keyword>
<protein>
    <recommendedName>
        <fullName evidence="3 5">Flagellar hook protein FlgE</fullName>
    </recommendedName>
</protein>
<evidence type="ECO:0000259" key="7">
    <source>
        <dbReference type="Pfam" id="PF06429"/>
    </source>
</evidence>
<comment type="function">
    <text evidence="5">A flexible structure which links the flagellar filament to the drive apparatus in the basal body.</text>
</comment>
<dbReference type="EMBL" id="JAGTUF010000018">
    <property type="protein sequence ID" value="MBR9973129.1"/>
    <property type="molecule type" value="Genomic_DNA"/>
</dbReference>
<gene>
    <name evidence="10" type="ORF">KEC16_15505</name>
</gene>
<keyword evidence="10" id="KW-0282">Flagellum</keyword>
<dbReference type="PROSITE" id="PS00588">
    <property type="entry name" value="FLAGELLA_BB_ROD"/>
    <property type="match status" value="1"/>
</dbReference>
<feature type="domain" description="Flagellar hook protein FlgE D2" evidence="8">
    <location>
        <begin position="204"/>
        <end position="282"/>
    </location>
</feature>
<feature type="domain" description="Flagellar basal-body/hook protein C-terminal" evidence="7">
    <location>
        <begin position="658"/>
        <end position="700"/>
    </location>
</feature>
<dbReference type="NCBIfam" id="TIGR03506">
    <property type="entry name" value="FlgEFG_subfam"/>
    <property type="match status" value="2"/>
</dbReference>
<evidence type="ECO:0000313" key="10">
    <source>
        <dbReference type="EMBL" id="MBR9973129.1"/>
    </source>
</evidence>
<evidence type="ECO:0000259" key="6">
    <source>
        <dbReference type="Pfam" id="PF00460"/>
    </source>
</evidence>
<dbReference type="RefSeq" id="WP_211550573.1">
    <property type="nucleotide sequence ID" value="NZ_JAGTUF010000018.1"/>
</dbReference>
<dbReference type="PANTHER" id="PTHR30435:SF1">
    <property type="entry name" value="FLAGELLAR HOOK PROTEIN FLGE"/>
    <property type="match status" value="1"/>
</dbReference>
<dbReference type="Pfam" id="PF22692">
    <property type="entry name" value="LlgE_F_G_D1"/>
    <property type="match status" value="1"/>
</dbReference>
<keyword evidence="4 5" id="KW-0975">Bacterial flagellum</keyword>
<feature type="domain" description="Flagellar hook protein FlgE/F/G-like D1" evidence="9">
    <location>
        <begin position="87"/>
        <end position="146"/>
    </location>
</feature>
<evidence type="ECO:0000313" key="11">
    <source>
        <dbReference type="Proteomes" id="UP000680714"/>
    </source>
</evidence>
<dbReference type="PANTHER" id="PTHR30435">
    <property type="entry name" value="FLAGELLAR PROTEIN"/>
    <property type="match status" value="1"/>
</dbReference>
<dbReference type="SUPFAM" id="SSF117143">
    <property type="entry name" value="Flagellar hook protein flgE"/>
    <property type="match status" value="1"/>
</dbReference>
<dbReference type="InterPro" id="IPR037925">
    <property type="entry name" value="FlgE/F/G-like"/>
</dbReference>
<sequence>MSLYGALFSGVSGLAAQSSAMGAISDNISNVNTIGYKGSKVNFQTLVTRQVSLTNYSPGGVQSKPRAGVDVQGLLQATNSSTDIGLSGQGFFIVNEAANPKDGDMFAYSRAGSFKVDNEGYLQNVSGWYMQGWPLMSWDNSSQASTVQVGDNVFMKAYKDSAGDTVYINDNIVSSDHLQPINMNNVGGTASQTRNLRMGANLPNNATVGKIYKQPVTIYDSLGGDASVQFSWSKVAQNRWDLEAYPPEGAKSLSLKKDATTVYSAMGRLDFTGEPLTTGALNMNINGTAYTFHTGPGIDGVTAGADDFYTDPGATANTGAFVDGLANDINTAFQMEYNSLRFDASGVVAGDDLQITVDGTVHNFANVGGTDPATTAAALMGNNAFTSLGLKAVANGNDVHIYSDKAMTFAITADATGTNTPSSGAFAVANWTDGANGGAAATTKTTDGVVYCERITSTGTEALVFRQRDANSDITVTGLDSLKLANGNPATQQGMDPLATDSFTVGAINIAGAANEDAIEFNGDGTPKEINVAFMDIDWANGSNDMSGSDSVGFFLGNLDIRDGMTQLDGDYQLGYWSQNGAKFGNFAGVSIGADGIVTALFDNGVTRPVFQIPVATFVNPNGMQSMSGNVFIATDYSGEPTLRTAGTAGAAQVNASSLEASTVDIGEEFTTMIVTQRAYSAAAKIITTADEMLDELIRIKR</sequence>
<comment type="similarity">
    <text evidence="2 5">Belongs to the flagella basal body rod proteins family.</text>
</comment>
<evidence type="ECO:0000259" key="9">
    <source>
        <dbReference type="Pfam" id="PF22692"/>
    </source>
</evidence>
<dbReference type="Pfam" id="PF06429">
    <property type="entry name" value="Flg_bbr_C"/>
    <property type="match status" value="1"/>
</dbReference>
<feature type="domain" description="Flagellar basal body rod protein N-terminal" evidence="6">
    <location>
        <begin position="10"/>
        <end position="37"/>
    </location>
</feature>
<dbReference type="InterPro" id="IPR001444">
    <property type="entry name" value="Flag_bb_rod_N"/>
</dbReference>
<comment type="caution">
    <text evidence="10">The sequence shown here is derived from an EMBL/GenBank/DDBJ whole genome shotgun (WGS) entry which is preliminary data.</text>
</comment>
<dbReference type="Gene3D" id="2.60.98.20">
    <property type="entry name" value="Flagellar hook protein FlgE"/>
    <property type="match status" value="1"/>
</dbReference>
<evidence type="ECO:0000256" key="2">
    <source>
        <dbReference type="ARBA" id="ARBA00009677"/>
    </source>
</evidence>
<dbReference type="InterPro" id="IPR010930">
    <property type="entry name" value="Flg_bb/hook_C_dom"/>
</dbReference>
<keyword evidence="11" id="KW-1185">Reference proteome</keyword>
<dbReference type="InterPro" id="IPR037058">
    <property type="entry name" value="Falgellar_hook_FlgE_sf"/>
</dbReference>
<reference evidence="10 11" key="1">
    <citation type="submission" date="2021-04" db="EMBL/GenBank/DDBJ databases">
        <title>Magnetospirillum sulfuroxidans sp. nov., a facultative chemolithoautotrophic sulfur-oxidizing alphaproteobacterium isolated from freshwater sediment and proposals for Paramagetospirillum gen. nov., and Magnetospirillaceae fam. nov.</title>
        <authorList>
            <person name="Koziaeva V."/>
            <person name="Geelhoed J.S."/>
            <person name="Sorokin D.Y."/>
            <person name="Grouzdev D.S."/>
        </authorList>
    </citation>
    <scope>NUCLEOTIDE SEQUENCE [LARGE SCALE GENOMIC DNA]</scope>
    <source>
        <strain evidence="10 11">J10</strain>
    </source>
</reference>
<proteinExistence type="inferred from homology"/>
<dbReference type="InterPro" id="IPR019776">
    <property type="entry name" value="Flagellar_basal_body_rod_CS"/>
</dbReference>
<organism evidence="10 11">
    <name type="scientific">Magnetospirillum sulfuroxidans</name>
    <dbReference type="NCBI Taxonomy" id="611300"/>
    <lineage>
        <taxon>Bacteria</taxon>
        <taxon>Pseudomonadati</taxon>
        <taxon>Pseudomonadota</taxon>
        <taxon>Alphaproteobacteria</taxon>
        <taxon>Rhodospirillales</taxon>
        <taxon>Rhodospirillaceae</taxon>
        <taxon>Magnetospirillum</taxon>
    </lineage>
</organism>
<dbReference type="InterPro" id="IPR011491">
    <property type="entry name" value="FlgE_D2"/>
</dbReference>
<comment type="subcellular location">
    <subcellularLocation>
        <location evidence="1 5">Bacterial flagellum basal body</location>
    </subcellularLocation>
</comment>
<accession>A0ABS5IFL4</accession>
<dbReference type="Proteomes" id="UP000680714">
    <property type="component" value="Unassembled WGS sequence"/>
</dbReference>
<dbReference type="Pfam" id="PF00460">
    <property type="entry name" value="Flg_bb_rod"/>
    <property type="match status" value="1"/>
</dbReference>
<evidence type="ECO:0000256" key="4">
    <source>
        <dbReference type="ARBA" id="ARBA00023143"/>
    </source>
</evidence>